<gene>
    <name evidence="1" type="ORF">STAS_34249</name>
</gene>
<proteinExistence type="predicted"/>
<reference evidence="2" key="1">
    <citation type="journal article" date="2019" name="Curr. Biol.">
        <title>Genome Sequence of Striga asiatica Provides Insight into the Evolution of Plant Parasitism.</title>
        <authorList>
            <person name="Yoshida S."/>
            <person name="Kim S."/>
            <person name="Wafula E.K."/>
            <person name="Tanskanen J."/>
            <person name="Kim Y.M."/>
            <person name="Honaas L."/>
            <person name="Yang Z."/>
            <person name="Spallek T."/>
            <person name="Conn C.E."/>
            <person name="Ichihashi Y."/>
            <person name="Cheong K."/>
            <person name="Cui S."/>
            <person name="Der J.P."/>
            <person name="Gundlach H."/>
            <person name="Jiao Y."/>
            <person name="Hori C."/>
            <person name="Ishida J.K."/>
            <person name="Kasahara H."/>
            <person name="Kiba T."/>
            <person name="Kim M.S."/>
            <person name="Koo N."/>
            <person name="Laohavisit A."/>
            <person name="Lee Y.H."/>
            <person name="Lumba S."/>
            <person name="McCourt P."/>
            <person name="Mortimer J.C."/>
            <person name="Mutuku J.M."/>
            <person name="Nomura T."/>
            <person name="Sasaki-Sekimoto Y."/>
            <person name="Seto Y."/>
            <person name="Wang Y."/>
            <person name="Wakatake T."/>
            <person name="Sakakibara H."/>
            <person name="Demura T."/>
            <person name="Yamaguchi S."/>
            <person name="Yoneyama K."/>
            <person name="Manabe R.I."/>
            <person name="Nelson D.C."/>
            <person name="Schulman A.H."/>
            <person name="Timko M.P."/>
            <person name="dePamphilis C.W."/>
            <person name="Choi D."/>
            <person name="Shirasu K."/>
        </authorList>
    </citation>
    <scope>NUCLEOTIDE SEQUENCE [LARGE SCALE GENOMIC DNA]</scope>
    <source>
        <strain evidence="2">cv. UVA1</strain>
    </source>
</reference>
<keyword evidence="2" id="KW-1185">Reference proteome</keyword>
<keyword evidence="1" id="KW-0378">Hydrolase</keyword>
<dbReference type="EMBL" id="BKCP01012736">
    <property type="protein sequence ID" value="GER56515.1"/>
    <property type="molecule type" value="Genomic_DNA"/>
</dbReference>
<accession>A0A5A7RH24</accession>
<comment type="caution">
    <text evidence="1">The sequence shown here is derived from an EMBL/GenBank/DDBJ whole genome shotgun (WGS) entry which is preliminary data.</text>
</comment>
<dbReference type="Proteomes" id="UP000325081">
    <property type="component" value="Unassembled WGS sequence"/>
</dbReference>
<evidence type="ECO:0000313" key="1">
    <source>
        <dbReference type="EMBL" id="GER56515.1"/>
    </source>
</evidence>
<evidence type="ECO:0000313" key="2">
    <source>
        <dbReference type="Proteomes" id="UP000325081"/>
    </source>
</evidence>
<dbReference type="AlphaFoldDB" id="A0A5A7RH24"/>
<dbReference type="GO" id="GO:0016787">
    <property type="term" value="F:hydrolase activity"/>
    <property type="evidence" value="ECO:0007669"/>
    <property type="project" value="UniProtKB-KW"/>
</dbReference>
<name>A0A5A7RH24_STRAF</name>
<organism evidence="1 2">
    <name type="scientific">Striga asiatica</name>
    <name type="common">Asiatic witchweed</name>
    <name type="synonym">Buchnera asiatica</name>
    <dbReference type="NCBI Taxonomy" id="4170"/>
    <lineage>
        <taxon>Eukaryota</taxon>
        <taxon>Viridiplantae</taxon>
        <taxon>Streptophyta</taxon>
        <taxon>Embryophyta</taxon>
        <taxon>Tracheophyta</taxon>
        <taxon>Spermatophyta</taxon>
        <taxon>Magnoliopsida</taxon>
        <taxon>eudicotyledons</taxon>
        <taxon>Gunneridae</taxon>
        <taxon>Pentapetalae</taxon>
        <taxon>asterids</taxon>
        <taxon>lamiids</taxon>
        <taxon>Lamiales</taxon>
        <taxon>Orobanchaceae</taxon>
        <taxon>Buchnereae</taxon>
        <taxon>Striga</taxon>
    </lineage>
</organism>
<sequence length="114" mass="12714">MNLGSNAPRVDSTFSAKNIHAVKCCFINLWILINHGIVVKVYTTCLRDSSHDPPYHNSTPVSLLDSGQMTHQTPRHKSQNPINLHQAPIVLLSSQMKSNHPTGFTVIELDMQRA</sequence>
<protein>
    <submittedName>
        <fullName evidence="1">P-loop containing nucleoside triphosphatehydrolases superfamily protein</fullName>
    </submittedName>
</protein>